<evidence type="ECO:0000313" key="11">
    <source>
        <dbReference type="Proteomes" id="UP000648984"/>
    </source>
</evidence>
<sequence>MSEHISGLDAVRHKAGAAPIRRRPGKVYLVGAGPGDPELLTLKAARLLGDARVVVYDHLVGEGVLALVSRNARMIYVGKEAGNHSLPQDQINGLLVELARTGLDVVRLKGGDPFMFGRGGEEMEELLASDIACEVVPGITAACGISACTGMPLTHRDHARSVIFTTGHLKDGTVNLDWPALARPRQTVVIYMGLGALEIISRELIAHGLPGDTPAAVVHAGTTREQLTLTDRLDQLPAAVKRAKLKSPALIMIGSVVSLHALLGHPQELDEVVLAE</sequence>
<dbReference type="Gene3D" id="3.40.1010.10">
    <property type="entry name" value="Cobalt-precorrin-4 Transmethylase, Domain 1"/>
    <property type="match status" value="1"/>
</dbReference>
<evidence type="ECO:0000259" key="9">
    <source>
        <dbReference type="Pfam" id="PF00590"/>
    </source>
</evidence>
<dbReference type="GO" id="GO:0004851">
    <property type="term" value="F:uroporphyrin-III C-methyltransferase activity"/>
    <property type="evidence" value="ECO:0007669"/>
    <property type="project" value="UniProtKB-EC"/>
</dbReference>
<dbReference type="InterPro" id="IPR050161">
    <property type="entry name" value="Siro_Cobalamin_biosynth"/>
</dbReference>
<dbReference type="PANTHER" id="PTHR45790:SF3">
    <property type="entry name" value="S-ADENOSYL-L-METHIONINE-DEPENDENT UROPORPHYRINOGEN III METHYLTRANSFERASE, CHLOROPLASTIC"/>
    <property type="match status" value="1"/>
</dbReference>
<dbReference type="InterPro" id="IPR006366">
    <property type="entry name" value="CobA/CysG_C"/>
</dbReference>
<evidence type="ECO:0000256" key="8">
    <source>
        <dbReference type="RuleBase" id="RU003960"/>
    </source>
</evidence>
<evidence type="ECO:0000256" key="5">
    <source>
        <dbReference type="ARBA" id="ARBA00022691"/>
    </source>
</evidence>
<protein>
    <recommendedName>
        <fullName evidence="2">uroporphyrinogen-III C-methyltransferase</fullName>
        <ecNumber evidence="2">2.1.1.107</ecNumber>
    </recommendedName>
</protein>
<dbReference type="NCBIfam" id="NF004790">
    <property type="entry name" value="PRK06136.1"/>
    <property type="match status" value="1"/>
</dbReference>
<dbReference type="PROSITE" id="PS00840">
    <property type="entry name" value="SUMT_2"/>
    <property type="match status" value="1"/>
</dbReference>
<keyword evidence="5" id="KW-0949">S-adenosyl-L-methionine</keyword>
<dbReference type="SUPFAM" id="SSF53790">
    <property type="entry name" value="Tetrapyrrole methylase"/>
    <property type="match status" value="1"/>
</dbReference>
<keyword evidence="4 8" id="KW-0808">Transferase</keyword>
<evidence type="ECO:0000256" key="7">
    <source>
        <dbReference type="ARBA" id="ARBA00025705"/>
    </source>
</evidence>
<evidence type="ECO:0000256" key="6">
    <source>
        <dbReference type="ARBA" id="ARBA00023244"/>
    </source>
</evidence>
<dbReference type="InterPro" id="IPR014776">
    <property type="entry name" value="4pyrrole_Mease_sub2"/>
</dbReference>
<keyword evidence="6" id="KW-0627">Porphyrin biosynthesis</keyword>
<accession>A0ABX1QEN6</accession>
<name>A0ABX1QEN6_9RHOO</name>
<dbReference type="InterPro" id="IPR000878">
    <property type="entry name" value="4pyrrol_Mease"/>
</dbReference>
<evidence type="ECO:0000256" key="4">
    <source>
        <dbReference type="ARBA" id="ARBA00022679"/>
    </source>
</evidence>
<dbReference type="EMBL" id="WTVQ01000039">
    <property type="protein sequence ID" value="NMG76758.1"/>
    <property type="molecule type" value="Genomic_DNA"/>
</dbReference>
<dbReference type="Pfam" id="PF00590">
    <property type="entry name" value="TP_methylase"/>
    <property type="match status" value="1"/>
</dbReference>
<dbReference type="GO" id="GO:0032259">
    <property type="term" value="P:methylation"/>
    <property type="evidence" value="ECO:0007669"/>
    <property type="project" value="UniProtKB-KW"/>
</dbReference>
<evidence type="ECO:0000256" key="3">
    <source>
        <dbReference type="ARBA" id="ARBA00022603"/>
    </source>
</evidence>
<feature type="domain" description="Tetrapyrrole methylase" evidence="9">
    <location>
        <begin position="26"/>
        <end position="236"/>
    </location>
</feature>
<dbReference type="EC" id="2.1.1.107" evidence="2"/>
<keyword evidence="11" id="KW-1185">Reference proteome</keyword>
<keyword evidence="3 8" id="KW-0489">Methyltransferase</keyword>
<dbReference type="Proteomes" id="UP000648984">
    <property type="component" value="Unassembled WGS sequence"/>
</dbReference>
<comment type="pathway">
    <text evidence="7">Porphyrin-containing compound metabolism; siroheme biosynthesis; precorrin-2 from uroporphyrinogen III: step 1/1.</text>
</comment>
<dbReference type="RefSeq" id="WP_169261894.1">
    <property type="nucleotide sequence ID" value="NZ_WTVQ01000039.1"/>
</dbReference>
<dbReference type="NCBIfam" id="TIGR01469">
    <property type="entry name" value="cobA_cysG_Cterm"/>
    <property type="match status" value="1"/>
</dbReference>
<dbReference type="InterPro" id="IPR003043">
    <property type="entry name" value="Uropor_MeTrfase_CS"/>
</dbReference>
<evidence type="ECO:0000313" key="10">
    <source>
        <dbReference type="EMBL" id="NMG76758.1"/>
    </source>
</evidence>
<evidence type="ECO:0000256" key="2">
    <source>
        <dbReference type="ARBA" id="ARBA00012162"/>
    </source>
</evidence>
<proteinExistence type="inferred from homology"/>
<dbReference type="PANTHER" id="PTHR45790">
    <property type="entry name" value="SIROHEME SYNTHASE-RELATED"/>
    <property type="match status" value="1"/>
</dbReference>
<dbReference type="InterPro" id="IPR014777">
    <property type="entry name" value="4pyrrole_Mease_sub1"/>
</dbReference>
<gene>
    <name evidence="10" type="primary">cobA</name>
    <name evidence="10" type="ORF">GPA25_18535</name>
</gene>
<dbReference type="Gene3D" id="3.30.950.10">
    <property type="entry name" value="Methyltransferase, Cobalt-precorrin-4 Transmethylase, Domain 2"/>
    <property type="match status" value="1"/>
</dbReference>
<dbReference type="PROSITE" id="PS00839">
    <property type="entry name" value="SUMT_1"/>
    <property type="match status" value="1"/>
</dbReference>
<organism evidence="10 11">
    <name type="scientific">Aromatoleum diolicum</name>
    <dbReference type="NCBI Taxonomy" id="75796"/>
    <lineage>
        <taxon>Bacteria</taxon>
        <taxon>Pseudomonadati</taxon>
        <taxon>Pseudomonadota</taxon>
        <taxon>Betaproteobacteria</taxon>
        <taxon>Rhodocyclales</taxon>
        <taxon>Rhodocyclaceae</taxon>
        <taxon>Aromatoleum</taxon>
    </lineage>
</organism>
<reference evidence="10 11" key="1">
    <citation type="submission" date="2019-12" db="EMBL/GenBank/DDBJ databases">
        <title>Comparative genomics gives insights into the taxonomy of the Azoarcus-Aromatoleum group and reveals separate origins of nif in the plant-associated Azoarcus and non-plant-associated Aromatoleum sub-groups.</title>
        <authorList>
            <person name="Lafos M."/>
            <person name="Maluk M."/>
            <person name="Batista M."/>
            <person name="Junghare M."/>
            <person name="Carmona M."/>
            <person name="Faoro H."/>
            <person name="Cruz L.M."/>
            <person name="Battistoni F."/>
            <person name="De Souza E."/>
            <person name="Pedrosa F."/>
            <person name="Chen W.-M."/>
            <person name="Poole P.S."/>
            <person name="Dixon R.A."/>
            <person name="James E.K."/>
        </authorList>
    </citation>
    <scope>NUCLEOTIDE SEQUENCE [LARGE SCALE GENOMIC DNA]</scope>
    <source>
        <strain evidence="10 11">22Lin</strain>
    </source>
</reference>
<comment type="similarity">
    <text evidence="1 8">Belongs to the precorrin methyltransferase family.</text>
</comment>
<dbReference type="InterPro" id="IPR035996">
    <property type="entry name" value="4pyrrol_Methylase_sf"/>
</dbReference>
<dbReference type="CDD" id="cd11642">
    <property type="entry name" value="SUMT"/>
    <property type="match status" value="1"/>
</dbReference>
<comment type="caution">
    <text evidence="10">The sequence shown here is derived from an EMBL/GenBank/DDBJ whole genome shotgun (WGS) entry which is preliminary data.</text>
</comment>
<evidence type="ECO:0000256" key="1">
    <source>
        <dbReference type="ARBA" id="ARBA00005879"/>
    </source>
</evidence>